<evidence type="ECO:0000256" key="8">
    <source>
        <dbReference type="SAM" id="Phobius"/>
    </source>
</evidence>
<feature type="transmembrane region" description="Helical" evidence="8">
    <location>
        <begin position="207"/>
        <end position="224"/>
    </location>
</feature>
<sequence>MRKPRILYFLTFISGLLCYVFCEETEPIQATVGEITECRVEFKLELPDKPEGQHKAPPRSPHHAQAPVLTVGVYQWVELQCTCCCTEKEEQIKRAAARVAAMDQSTTRASTANYTIDYEEPIEVALGIGSWFGLDEDQAYGLFVVATVPGGGLAYLFTYLVHGERHLSAALSLMTSLLDTGTSVLWTFGVGWFWFERPMQMDKAVGWLLLIAVGQALGTIMRGCRPSVAHGILTWITRPLLLLAGILMVTLGVYINHYAFTEFNQNLIFSLLFLITFGFALGWIAGQITGQEITITRALGTEAAVFNGLLCIPLLRTTVHAPEGDLAAIVAVWATFFVPIPLIYHGIVSVVHHWITDYCQRRKKQNEQNAMSAIIANAAGDGTDLGAASVAAVAAAAIAVAPAIAAGPKEARQRGTQPRTHDSSAEGFVNVSECSVDLFETRRDSSRRSEHEHIPLSHTPHDQTADQPLVPLTLTELDMNKHNPDRLRNHVPGLSKPHKSQSHLPKTTHTEDQVLPYLLSDYDPRSVGKQMAYAQHIAPMQHRQLDEPVHGYTPVKPHQAHRPTHEKHKPPPYTNL</sequence>
<reference evidence="12" key="1">
    <citation type="submission" date="2016-06" db="UniProtKB">
        <authorList>
            <consortium name="WormBaseParasite"/>
        </authorList>
    </citation>
    <scope>IDENTIFICATION</scope>
</reference>
<feature type="region of interest" description="Disordered" evidence="7">
    <location>
        <begin position="442"/>
        <end position="466"/>
    </location>
</feature>
<feature type="transmembrane region" description="Helical" evidence="8">
    <location>
        <begin position="236"/>
        <end position="255"/>
    </location>
</feature>
<dbReference type="AlphaFoldDB" id="A0A183AMF7"/>
<dbReference type="InterPro" id="IPR038770">
    <property type="entry name" value="Na+/solute_symporter_sf"/>
</dbReference>
<dbReference type="InterPro" id="IPR002657">
    <property type="entry name" value="BilAc:Na_symport/Acr3"/>
</dbReference>
<evidence type="ECO:0000256" key="4">
    <source>
        <dbReference type="ARBA" id="ARBA00022847"/>
    </source>
</evidence>
<evidence type="ECO:0000256" key="1">
    <source>
        <dbReference type="ARBA" id="ARBA00004141"/>
    </source>
</evidence>
<dbReference type="Proteomes" id="UP000272942">
    <property type="component" value="Unassembled WGS sequence"/>
</dbReference>
<evidence type="ECO:0000313" key="12">
    <source>
        <dbReference type="WBParaSite" id="ECPE_0000816401-mRNA-1"/>
    </source>
</evidence>
<comment type="subcellular location">
    <subcellularLocation>
        <location evidence="1">Membrane</location>
        <topology evidence="1">Multi-pass membrane protein</topology>
    </subcellularLocation>
</comment>
<feature type="region of interest" description="Disordered" evidence="7">
    <location>
        <begin position="492"/>
        <end position="512"/>
    </location>
</feature>
<dbReference type="InterPro" id="IPR036259">
    <property type="entry name" value="MFS_trans_sf"/>
</dbReference>
<dbReference type="InterPro" id="IPR004710">
    <property type="entry name" value="Bilac:Na_transpt"/>
</dbReference>
<evidence type="ECO:0000256" key="2">
    <source>
        <dbReference type="ARBA" id="ARBA00006528"/>
    </source>
</evidence>
<feature type="signal peptide" evidence="9">
    <location>
        <begin position="1"/>
        <end position="22"/>
    </location>
</feature>
<dbReference type="PANTHER" id="PTHR10361">
    <property type="entry name" value="SODIUM-BILE ACID COTRANSPORTER"/>
    <property type="match status" value="1"/>
</dbReference>
<feature type="transmembrane region" description="Helical" evidence="8">
    <location>
        <begin position="267"/>
        <end position="286"/>
    </location>
</feature>
<feature type="transmembrane region" description="Helical" evidence="8">
    <location>
        <begin position="173"/>
        <end position="195"/>
    </location>
</feature>
<evidence type="ECO:0000256" key="9">
    <source>
        <dbReference type="SAM" id="SignalP"/>
    </source>
</evidence>
<proteinExistence type="inferred from homology"/>
<dbReference type="OrthoDB" id="203097at2759"/>
<feature type="transmembrane region" description="Helical" evidence="8">
    <location>
        <begin position="140"/>
        <end position="161"/>
    </location>
</feature>
<dbReference type="Pfam" id="PF01758">
    <property type="entry name" value="SBF"/>
    <property type="match status" value="1"/>
</dbReference>
<keyword evidence="4" id="KW-0813">Transport</keyword>
<dbReference type="Gene3D" id="1.20.1530.20">
    <property type="match status" value="1"/>
</dbReference>
<dbReference type="SUPFAM" id="SSF103473">
    <property type="entry name" value="MFS general substrate transporter"/>
    <property type="match status" value="1"/>
</dbReference>
<keyword evidence="9" id="KW-0732">Signal</keyword>
<gene>
    <name evidence="10" type="ORF">ECPE_LOCUS8142</name>
</gene>
<protein>
    <submittedName>
        <fullName evidence="12">Na_H_Exchanger domain-containing protein</fullName>
    </submittedName>
</protein>
<reference evidence="10 11" key="2">
    <citation type="submission" date="2018-11" db="EMBL/GenBank/DDBJ databases">
        <authorList>
            <consortium name="Pathogen Informatics"/>
        </authorList>
    </citation>
    <scope>NUCLEOTIDE SEQUENCE [LARGE SCALE GENOMIC DNA]</scope>
    <source>
        <strain evidence="10 11">Egypt</strain>
    </source>
</reference>
<accession>A0A183AMF7</accession>
<evidence type="ECO:0000256" key="7">
    <source>
        <dbReference type="SAM" id="MobiDB-lite"/>
    </source>
</evidence>
<evidence type="ECO:0000256" key="5">
    <source>
        <dbReference type="ARBA" id="ARBA00022989"/>
    </source>
</evidence>
<feature type="chain" id="PRO_5043138098" evidence="9">
    <location>
        <begin position="23"/>
        <end position="576"/>
    </location>
</feature>
<feature type="transmembrane region" description="Helical" evidence="8">
    <location>
        <begin position="327"/>
        <end position="355"/>
    </location>
</feature>
<feature type="transmembrane region" description="Helical" evidence="8">
    <location>
        <begin position="298"/>
        <end position="315"/>
    </location>
</feature>
<keyword evidence="4" id="KW-0769">Symport</keyword>
<comment type="similarity">
    <text evidence="2">Belongs to the bile acid:sodium symporter (BASS) (TC 2.A.28) family.</text>
</comment>
<keyword evidence="5 8" id="KW-1133">Transmembrane helix</keyword>
<evidence type="ECO:0000313" key="10">
    <source>
        <dbReference type="EMBL" id="VDP82849.1"/>
    </source>
</evidence>
<evidence type="ECO:0000313" key="11">
    <source>
        <dbReference type="Proteomes" id="UP000272942"/>
    </source>
</evidence>
<dbReference type="EMBL" id="UZAN01045566">
    <property type="protein sequence ID" value="VDP82849.1"/>
    <property type="molecule type" value="Genomic_DNA"/>
</dbReference>
<keyword evidence="6 8" id="KW-0472">Membrane</keyword>
<organism evidence="12">
    <name type="scientific">Echinostoma caproni</name>
    <dbReference type="NCBI Taxonomy" id="27848"/>
    <lineage>
        <taxon>Eukaryota</taxon>
        <taxon>Metazoa</taxon>
        <taxon>Spiralia</taxon>
        <taxon>Lophotrochozoa</taxon>
        <taxon>Platyhelminthes</taxon>
        <taxon>Trematoda</taxon>
        <taxon>Digenea</taxon>
        <taxon>Plagiorchiida</taxon>
        <taxon>Echinostomata</taxon>
        <taxon>Echinostomatoidea</taxon>
        <taxon>Echinostomatidae</taxon>
        <taxon>Echinostoma</taxon>
    </lineage>
</organism>
<feature type="region of interest" description="Disordered" evidence="7">
    <location>
        <begin position="548"/>
        <end position="576"/>
    </location>
</feature>
<dbReference type="GO" id="GO:0015293">
    <property type="term" value="F:symporter activity"/>
    <property type="evidence" value="ECO:0007669"/>
    <property type="project" value="UniProtKB-KW"/>
</dbReference>
<name>A0A183AMF7_9TREM</name>
<keyword evidence="11" id="KW-1185">Reference proteome</keyword>
<dbReference type="PANTHER" id="PTHR10361:SF28">
    <property type="entry name" value="P3 PROTEIN-RELATED"/>
    <property type="match status" value="1"/>
</dbReference>
<keyword evidence="3 8" id="KW-0812">Transmembrane</keyword>
<feature type="compositionally biased region" description="Basic residues" evidence="7">
    <location>
        <begin position="558"/>
        <end position="570"/>
    </location>
</feature>
<evidence type="ECO:0000256" key="6">
    <source>
        <dbReference type="ARBA" id="ARBA00023136"/>
    </source>
</evidence>
<dbReference type="WBParaSite" id="ECPE_0000816401-mRNA-1">
    <property type="protein sequence ID" value="ECPE_0000816401-mRNA-1"/>
    <property type="gene ID" value="ECPE_0000816401"/>
</dbReference>
<dbReference type="GO" id="GO:0016020">
    <property type="term" value="C:membrane"/>
    <property type="evidence" value="ECO:0007669"/>
    <property type="project" value="UniProtKB-SubCell"/>
</dbReference>
<evidence type="ECO:0000256" key="3">
    <source>
        <dbReference type="ARBA" id="ARBA00022692"/>
    </source>
</evidence>
<feature type="compositionally biased region" description="Basic and acidic residues" evidence="7">
    <location>
        <begin position="442"/>
        <end position="464"/>
    </location>
</feature>